<dbReference type="EMBL" id="JANAVB010021596">
    <property type="protein sequence ID" value="KAJ6825783.1"/>
    <property type="molecule type" value="Genomic_DNA"/>
</dbReference>
<feature type="transmembrane region" description="Helical" evidence="1">
    <location>
        <begin position="384"/>
        <end position="412"/>
    </location>
</feature>
<evidence type="ECO:0000256" key="1">
    <source>
        <dbReference type="SAM" id="Phobius"/>
    </source>
</evidence>
<feature type="transmembrane region" description="Helical" evidence="1">
    <location>
        <begin position="280"/>
        <end position="302"/>
    </location>
</feature>
<dbReference type="GO" id="GO:0016020">
    <property type="term" value="C:membrane"/>
    <property type="evidence" value="ECO:0007669"/>
    <property type="project" value="InterPro"/>
</dbReference>
<dbReference type="PANTHER" id="PTHR47555">
    <property type="entry name" value="N-ACETYLGLUCOSAMINYL TRANSFERASE COMPONENT FAMILY PROTEIN / GPI1 FAMILY PROTEIN"/>
    <property type="match status" value="1"/>
</dbReference>
<evidence type="ECO:0000313" key="2">
    <source>
        <dbReference type="EMBL" id="KAJ6825783.1"/>
    </source>
</evidence>
<keyword evidence="1" id="KW-0812">Transmembrane</keyword>
<proteinExistence type="predicted"/>
<keyword evidence="1" id="KW-1133">Transmembrane helix</keyword>
<protein>
    <submittedName>
        <fullName evidence="2">N-acetylglucosaminyl-phosphatidylinositol biosynthetic protein gpi1-like isoform X7</fullName>
    </submittedName>
</protein>
<reference evidence="2" key="1">
    <citation type="journal article" date="2023" name="GigaByte">
        <title>Genome assembly of the bearded iris, Iris pallida Lam.</title>
        <authorList>
            <person name="Bruccoleri R.E."/>
            <person name="Oakeley E.J."/>
            <person name="Faust A.M.E."/>
            <person name="Altorfer M."/>
            <person name="Dessus-Babus S."/>
            <person name="Burckhardt D."/>
            <person name="Oertli M."/>
            <person name="Naumann U."/>
            <person name="Petersen F."/>
            <person name="Wong J."/>
        </authorList>
    </citation>
    <scope>NUCLEOTIDE SEQUENCE</scope>
    <source>
        <strain evidence="2">GSM-AAB239-AS_SAM_17_03QT</strain>
    </source>
</reference>
<reference evidence="2" key="2">
    <citation type="submission" date="2023-04" db="EMBL/GenBank/DDBJ databases">
        <authorList>
            <person name="Bruccoleri R.E."/>
            <person name="Oakeley E.J."/>
            <person name="Faust A.-M."/>
            <person name="Dessus-Babus S."/>
            <person name="Altorfer M."/>
            <person name="Burckhardt D."/>
            <person name="Oertli M."/>
            <person name="Naumann U."/>
            <person name="Petersen F."/>
            <person name="Wong J."/>
        </authorList>
    </citation>
    <scope>NUCLEOTIDE SEQUENCE</scope>
    <source>
        <strain evidence="2">GSM-AAB239-AS_SAM_17_03QT</strain>
        <tissue evidence="2">Leaf</tissue>
    </source>
</reference>
<dbReference type="InterPro" id="IPR007720">
    <property type="entry name" value="PigQ/GPI1"/>
</dbReference>
<gene>
    <name evidence="3" type="ORF">M6B38_255650</name>
    <name evidence="2" type="ORF">M6B38_375440</name>
</gene>
<sequence>MAIYCRFVTSTYLIIYECPTYGRHHFHLSYWGYSEQTVATSKKPKWFNDLQQSILPTNLEMVVLALNCTSASRVYFGRNFTTTDTESHSNIIPRLVSIIWYMFAASVAFISTFTYLGLQFLHIFVSFGSCTFFFILLRKLFAHTWNNVHIRSCQFLYWPIFLLDSGLRAQSNVEYAHRAALRKHFMWSKIAMDVILGISFGVILLINAEAIFFWILFIARYITDNLLRSGCVWLMGVPAGFKLNTELAELLGMVSLNAIQIVSTLGFFVASIFWHIIRGLAVSGILFGLTVPASLCIDILRLATLHIWTLHCLMSFLYSRQIHALASLWRLFRGRKWNPLRKRLDSYDYCVEQHVVGSLLFTPLLLLLPTTSVFYMFFTILNTTISFICFMIEFTISILHATPYAEVLLWLVTRRRFPSGVWIEIMPCQATFSSSKHGLDQKITSGITNRDPETLVSLLHSNYATLGQVIAPSYRHLLQRTNLFSGMPSAYGVLSGQRIPTTVQVNLPPSLPWMCVSCREFWRLCLNAVLACRLSQ</sequence>
<dbReference type="EMBL" id="JANAVB010001800">
    <property type="protein sequence ID" value="KAJ6852429.1"/>
    <property type="molecule type" value="Genomic_DNA"/>
</dbReference>
<dbReference type="Proteomes" id="UP001140949">
    <property type="component" value="Unassembled WGS sequence"/>
</dbReference>
<feature type="transmembrane region" description="Helical" evidence="1">
    <location>
        <begin position="250"/>
        <end position="273"/>
    </location>
</feature>
<dbReference type="AlphaFoldDB" id="A0AAX6GBC1"/>
<dbReference type="Pfam" id="PF05024">
    <property type="entry name" value="Gpi1"/>
    <property type="match status" value="1"/>
</dbReference>
<feature type="transmembrane region" description="Helical" evidence="1">
    <location>
        <begin position="190"/>
        <end position="219"/>
    </location>
</feature>
<name>A0AAX6GBC1_IRIPA</name>
<feature type="transmembrane region" description="Helical" evidence="1">
    <location>
        <begin position="98"/>
        <end position="117"/>
    </location>
</feature>
<comment type="caution">
    <text evidence="2">The sequence shown here is derived from an EMBL/GenBank/DDBJ whole genome shotgun (WGS) entry which is preliminary data.</text>
</comment>
<dbReference type="GO" id="GO:0006506">
    <property type="term" value="P:GPI anchor biosynthetic process"/>
    <property type="evidence" value="ECO:0007669"/>
    <property type="project" value="InterPro"/>
</dbReference>
<evidence type="ECO:0000313" key="3">
    <source>
        <dbReference type="EMBL" id="KAJ6852429.1"/>
    </source>
</evidence>
<feature type="transmembrane region" description="Helical" evidence="1">
    <location>
        <begin position="123"/>
        <end position="141"/>
    </location>
</feature>
<organism evidence="2 4">
    <name type="scientific">Iris pallida</name>
    <name type="common">Sweet iris</name>
    <dbReference type="NCBI Taxonomy" id="29817"/>
    <lineage>
        <taxon>Eukaryota</taxon>
        <taxon>Viridiplantae</taxon>
        <taxon>Streptophyta</taxon>
        <taxon>Embryophyta</taxon>
        <taxon>Tracheophyta</taxon>
        <taxon>Spermatophyta</taxon>
        <taxon>Magnoliopsida</taxon>
        <taxon>Liliopsida</taxon>
        <taxon>Asparagales</taxon>
        <taxon>Iridaceae</taxon>
        <taxon>Iridoideae</taxon>
        <taxon>Irideae</taxon>
        <taxon>Iris</taxon>
    </lineage>
</organism>
<feature type="transmembrane region" description="Helical" evidence="1">
    <location>
        <begin position="353"/>
        <end position="378"/>
    </location>
</feature>
<keyword evidence="1" id="KW-0472">Membrane</keyword>
<keyword evidence="4" id="KW-1185">Reference proteome</keyword>
<evidence type="ECO:0000313" key="4">
    <source>
        <dbReference type="Proteomes" id="UP001140949"/>
    </source>
</evidence>
<dbReference type="PANTHER" id="PTHR47555:SF2">
    <property type="entry name" value="N-ACETYLGLUCOSAMINYL TRANSFERASE COMPONENT FAMILY PROTEIN _ GPI1 FAMILY PROTEIN"/>
    <property type="match status" value="1"/>
</dbReference>
<accession>A0AAX6GBC1</accession>